<organism evidence="1 2">
    <name type="scientific">Cyanobium gracile UHCC 0139</name>
    <dbReference type="NCBI Taxonomy" id="3110308"/>
    <lineage>
        <taxon>Bacteria</taxon>
        <taxon>Bacillati</taxon>
        <taxon>Cyanobacteriota</taxon>
        <taxon>Cyanophyceae</taxon>
        <taxon>Synechococcales</taxon>
        <taxon>Prochlorococcaceae</taxon>
        <taxon>Cyanobium</taxon>
    </lineage>
</organism>
<evidence type="ECO:0000313" key="2">
    <source>
        <dbReference type="Proteomes" id="UP001304461"/>
    </source>
</evidence>
<dbReference type="InterPro" id="IPR032568">
    <property type="entry name" value="DUF4926"/>
</dbReference>
<comment type="caution">
    <text evidence="1">The sequence shown here is derived from an EMBL/GenBank/DDBJ whole genome shotgun (WGS) entry which is preliminary data.</text>
</comment>
<dbReference type="RefSeq" id="WP_254972442.1">
    <property type="nucleotide sequence ID" value="NZ_JAYGHX010000006.1"/>
</dbReference>
<protein>
    <submittedName>
        <fullName evidence="1">DUF4926 domain-containing protein</fullName>
    </submittedName>
</protein>
<gene>
    <name evidence="1" type="ORF">VB738_11155</name>
</gene>
<dbReference type="EMBL" id="JAYGHX010000006">
    <property type="protein sequence ID" value="MEA5391813.1"/>
    <property type="molecule type" value="Genomic_DNA"/>
</dbReference>
<keyword evidence="2" id="KW-1185">Reference proteome</keyword>
<dbReference type="Pfam" id="PF16277">
    <property type="entry name" value="DUF4926"/>
    <property type="match status" value="1"/>
</dbReference>
<reference evidence="1 2" key="1">
    <citation type="submission" date="2023-12" db="EMBL/GenBank/DDBJ databases">
        <title>Baltic Sea Cyanobacteria.</title>
        <authorList>
            <person name="Delbaje E."/>
            <person name="Fewer D.P."/>
            <person name="Shishido T.K."/>
        </authorList>
    </citation>
    <scope>NUCLEOTIDE SEQUENCE [LARGE SCALE GENOMIC DNA]</scope>
    <source>
        <strain evidence="1 2">UHCC 0139</strain>
    </source>
</reference>
<evidence type="ECO:0000313" key="1">
    <source>
        <dbReference type="EMBL" id="MEA5391813.1"/>
    </source>
</evidence>
<accession>A0ABU5RVR6</accession>
<name>A0ABU5RVR6_9CYAN</name>
<proteinExistence type="predicted"/>
<sequence length="77" mass="8005">MFVLHQTVALTHDIPEAGLQLGDLGAVVAIHDPANLEVEFVAASGRTQSLLTLSSSSLRAIGDQDLIAVRSLATANP</sequence>
<dbReference type="Proteomes" id="UP001304461">
    <property type="component" value="Unassembled WGS sequence"/>
</dbReference>